<keyword evidence="2" id="KW-1185">Reference proteome</keyword>
<proteinExistence type="predicted"/>
<evidence type="ECO:0000313" key="2">
    <source>
        <dbReference type="Proteomes" id="UP001060215"/>
    </source>
</evidence>
<evidence type="ECO:0000313" key="1">
    <source>
        <dbReference type="EMBL" id="KAI8024123.1"/>
    </source>
</evidence>
<protein>
    <submittedName>
        <fullName evidence="1">Uncharacterized protein</fullName>
    </submittedName>
</protein>
<dbReference type="EMBL" id="CM045763">
    <property type="protein sequence ID" value="KAI8024123.1"/>
    <property type="molecule type" value="Genomic_DNA"/>
</dbReference>
<gene>
    <name evidence="1" type="ORF">LOK49_LG03G00806</name>
</gene>
<name>A0ACC0IEW2_9ERIC</name>
<reference evidence="1 2" key="1">
    <citation type="journal article" date="2022" name="Plant J.">
        <title>Chromosome-level genome of Camellia lanceoleosa provides a valuable resource for understanding genome evolution and self-incompatibility.</title>
        <authorList>
            <person name="Gong W."/>
            <person name="Xiao S."/>
            <person name="Wang L."/>
            <person name="Liao Z."/>
            <person name="Chang Y."/>
            <person name="Mo W."/>
            <person name="Hu G."/>
            <person name="Li W."/>
            <person name="Zhao G."/>
            <person name="Zhu H."/>
            <person name="Hu X."/>
            <person name="Ji K."/>
            <person name="Xiang X."/>
            <person name="Song Q."/>
            <person name="Yuan D."/>
            <person name="Jin S."/>
            <person name="Zhang L."/>
        </authorList>
    </citation>
    <scope>NUCLEOTIDE SEQUENCE [LARGE SCALE GENOMIC DNA]</scope>
    <source>
        <strain evidence="1">SQ_2022a</strain>
    </source>
</reference>
<dbReference type="Proteomes" id="UP001060215">
    <property type="component" value="Chromosome 6"/>
</dbReference>
<sequence>MEIIELNIITCDFESMNCLQTPSLYSRIFSISGITKVPQLYSFCKWGALILALVATFTGIIIQIKLLILRFYKHKLASSTSLTHQLEDDEDEDESSSSASSDDDEDYVPPTTSFHDRFPVDEDFRVAGSSFYRRNFSFRRRRSRGCGDWFSWPDLTNGKKSVVKLWDSLGLGFEFEEEDSSESVVSIWDLNRDVKINSFSGMRCQIPAVAMSSPAEVILSGSNNKGNVLLGLYDTRVVGQIPAIYSEWRPRRGRVVGIDSGGVEKVYVVDDVSGKLTVGDLRRVNTPLEDLTESDGDTWFDADAVIVSDDDSQ</sequence>
<comment type="caution">
    <text evidence="1">The sequence shown here is derived from an EMBL/GenBank/DDBJ whole genome shotgun (WGS) entry which is preliminary data.</text>
</comment>
<accession>A0ACC0IEW2</accession>
<organism evidence="1 2">
    <name type="scientific">Camellia lanceoleosa</name>
    <dbReference type="NCBI Taxonomy" id="1840588"/>
    <lineage>
        <taxon>Eukaryota</taxon>
        <taxon>Viridiplantae</taxon>
        <taxon>Streptophyta</taxon>
        <taxon>Embryophyta</taxon>
        <taxon>Tracheophyta</taxon>
        <taxon>Spermatophyta</taxon>
        <taxon>Magnoliopsida</taxon>
        <taxon>eudicotyledons</taxon>
        <taxon>Gunneridae</taxon>
        <taxon>Pentapetalae</taxon>
        <taxon>asterids</taxon>
        <taxon>Ericales</taxon>
        <taxon>Theaceae</taxon>
        <taxon>Camellia</taxon>
    </lineage>
</organism>